<dbReference type="InterPro" id="IPR001647">
    <property type="entry name" value="HTH_TetR"/>
</dbReference>
<evidence type="ECO:0000259" key="3">
    <source>
        <dbReference type="PROSITE" id="PS50977"/>
    </source>
</evidence>
<dbReference type="OrthoDB" id="9812484at2"/>
<keyword evidence="1 2" id="KW-0238">DNA-binding</keyword>
<gene>
    <name evidence="4" type="ORF">DPRO_3995</name>
</gene>
<organism evidence="4 5">
    <name type="scientific">Pseudodesulfovibrio profundus</name>
    <dbReference type="NCBI Taxonomy" id="57320"/>
    <lineage>
        <taxon>Bacteria</taxon>
        <taxon>Pseudomonadati</taxon>
        <taxon>Thermodesulfobacteriota</taxon>
        <taxon>Desulfovibrionia</taxon>
        <taxon>Desulfovibrionales</taxon>
        <taxon>Desulfovibrionaceae</taxon>
    </lineage>
</organism>
<dbReference type="EMBL" id="LT907975">
    <property type="protein sequence ID" value="SOB60914.1"/>
    <property type="molecule type" value="Genomic_DNA"/>
</dbReference>
<dbReference type="Gene3D" id="1.10.357.10">
    <property type="entry name" value="Tetracycline Repressor, domain 2"/>
    <property type="match status" value="1"/>
</dbReference>
<dbReference type="KEGG" id="pprf:DPRO_3995"/>
<dbReference type="AlphaFoldDB" id="A0A2C8FEM2"/>
<sequence length="213" mass="24615">MSRVQPTFDNLPEEKRDRVLQEATREFADHGYEQASINRMVKRLGIAKGSLFKYFGNKKGLFEYLFGQALAEFKRPLKAIRDTSGKDFFQRIENSFLASAAFIDSHPHLYSIYLKMLFNEHFPMRDHFLGEIRGAHAKYLRQLVQNGIESGQLRPELDVDETVFILHSVLDRFLQNHAVPSLDKGIEPEKQRLKDKARAMTDFLRHGLGNTSS</sequence>
<name>A0A2C8FEM2_9BACT</name>
<dbReference type="InterPro" id="IPR009057">
    <property type="entry name" value="Homeodomain-like_sf"/>
</dbReference>
<dbReference type="InterPro" id="IPR050109">
    <property type="entry name" value="HTH-type_TetR-like_transc_reg"/>
</dbReference>
<proteinExistence type="predicted"/>
<dbReference type="PROSITE" id="PS01081">
    <property type="entry name" value="HTH_TETR_1"/>
    <property type="match status" value="1"/>
</dbReference>
<dbReference type="PANTHER" id="PTHR30055:SF226">
    <property type="entry name" value="HTH-TYPE TRANSCRIPTIONAL REGULATOR PKSA"/>
    <property type="match status" value="1"/>
</dbReference>
<dbReference type="PROSITE" id="PS50977">
    <property type="entry name" value="HTH_TETR_2"/>
    <property type="match status" value="1"/>
</dbReference>
<accession>A0A2C8FEM2</accession>
<dbReference type="Pfam" id="PF00440">
    <property type="entry name" value="TetR_N"/>
    <property type="match status" value="1"/>
</dbReference>
<dbReference type="InterPro" id="IPR036271">
    <property type="entry name" value="Tet_transcr_reg_TetR-rel_C_sf"/>
</dbReference>
<dbReference type="PRINTS" id="PR00455">
    <property type="entry name" value="HTHTETR"/>
</dbReference>
<evidence type="ECO:0000256" key="1">
    <source>
        <dbReference type="ARBA" id="ARBA00023125"/>
    </source>
</evidence>
<feature type="domain" description="HTH tetR-type" evidence="3">
    <location>
        <begin position="13"/>
        <end position="73"/>
    </location>
</feature>
<evidence type="ECO:0000313" key="4">
    <source>
        <dbReference type="EMBL" id="SOB60914.1"/>
    </source>
</evidence>
<dbReference type="Proteomes" id="UP000219215">
    <property type="component" value="Chromosome DPRO"/>
</dbReference>
<feature type="DNA-binding region" description="H-T-H motif" evidence="2">
    <location>
        <begin position="36"/>
        <end position="55"/>
    </location>
</feature>
<keyword evidence="5" id="KW-1185">Reference proteome</keyword>
<reference evidence="5" key="1">
    <citation type="submission" date="2017-09" db="EMBL/GenBank/DDBJ databases">
        <authorList>
            <person name="Regsiter A."/>
            <person name="William W."/>
        </authorList>
    </citation>
    <scope>NUCLEOTIDE SEQUENCE [LARGE SCALE GENOMIC DNA]</scope>
    <source>
        <strain evidence="5">500-1</strain>
    </source>
</reference>
<dbReference type="SUPFAM" id="SSF48498">
    <property type="entry name" value="Tetracyclin repressor-like, C-terminal domain"/>
    <property type="match status" value="1"/>
</dbReference>
<dbReference type="SUPFAM" id="SSF46689">
    <property type="entry name" value="Homeodomain-like"/>
    <property type="match status" value="1"/>
</dbReference>
<protein>
    <submittedName>
        <fullName evidence="4">Transcriptional regulator, TetR family</fullName>
    </submittedName>
</protein>
<evidence type="ECO:0000256" key="2">
    <source>
        <dbReference type="PROSITE-ProRule" id="PRU00335"/>
    </source>
</evidence>
<dbReference type="InterPro" id="IPR023772">
    <property type="entry name" value="DNA-bd_HTH_TetR-type_CS"/>
</dbReference>
<dbReference type="GO" id="GO:0003700">
    <property type="term" value="F:DNA-binding transcription factor activity"/>
    <property type="evidence" value="ECO:0007669"/>
    <property type="project" value="TreeGrafter"/>
</dbReference>
<dbReference type="GO" id="GO:0000976">
    <property type="term" value="F:transcription cis-regulatory region binding"/>
    <property type="evidence" value="ECO:0007669"/>
    <property type="project" value="TreeGrafter"/>
</dbReference>
<dbReference type="PANTHER" id="PTHR30055">
    <property type="entry name" value="HTH-TYPE TRANSCRIPTIONAL REGULATOR RUTR"/>
    <property type="match status" value="1"/>
</dbReference>
<dbReference type="InterPro" id="IPR049488">
    <property type="entry name" value="TM_1030-like_C"/>
</dbReference>
<evidence type="ECO:0000313" key="5">
    <source>
        <dbReference type="Proteomes" id="UP000219215"/>
    </source>
</evidence>
<dbReference type="Pfam" id="PF21256">
    <property type="entry name" value="TetR_C_5-like"/>
    <property type="match status" value="1"/>
</dbReference>